<proteinExistence type="inferred from homology"/>
<feature type="compositionally biased region" description="Pro residues" evidence="9">
    <location>
        <begin position="870"/>
        <end position="883"/>
    </location>
</feature>
<feature type="compositionally biased region" description="Basic and acidic residues" evidence="9">
    <location>
        <begin position="815"/>
        <end position="831"/>
    </location>
</feature>
<keyword evidence="8" id="KW-0175">Coiled coil</keyword>
<feature type="region of interest" description="Disordered" evidence="9">
    <location>
        <begin position="740"/>
        <end position="773"/>
    </location>
</feature>
<sequence>MELLEAFYRRKLRKKQKKAELGRSDGALCRSPSEANVSVLATGLISRVLRFTSRRSEPASRPHSWHSTKLGEGPQQVDRGGMDTMSSAWHHNCHASASTTDLSGGYDSGGSSLRKSPDQYSSRGSMDSLDPPQSTHLNPGAQNHHTNSGPHPAYSSCHQLSSARSSNSIDHLHSKRDSAYSSFSTSSSIPEYLTSTPSFSSERSYSLETVLQRERRGGEMQQADVCYAQTVYDVQRGHEHQLSSTSAALLSNRDSRGEGEARPGHSRELQGGVCYRGSSGSSSGGVPASQRHSVGPIWGPSASSYENLKGAPAPPMRSDSYAAIRNHERPNSWSSLDHARSLRSLQKGSWHLSSGPVASSAAKCSYGAEGQLHTVIEKSPESSPTIKPRQGGGFPSPPSCPGPTSGHAGPGPQLIVPTGIHHVPQHQPLNAKIPSPIQGPGSLGGYPAPTQQQQGIDGREEGTTEGREERRISATENGYQNNPSSLLYSYPPSSTASCTQPRPRAQQADRPHQEESYSELYRPYMKTARDPSEEHTTRQGPHGQSFQGSQIQTSKRPHSLVFQEENQDFNIPHIQSAAGHRAPSSEEWRDPCIPVQSRGDRIRSMDQTSTLSEPVTSPRLAQGQVLPTHTPSPLSCPPPFPSHLSDWDHREQDKDREHPLTRLEITLAEVQRGSSPNSVISAGSHGNSSVGDGSQGPVCSLSVLEKVSRFEPSHLRMTEKGRNSPCGPDDLRNMLERSNSRTKAHRTLSYRGGSCEHPKYRTPADPSSALQRSRSTFQLVESREVDSSKEFPCTQDIQDILGPMGDTSFNRSYRDSLKDAQSKNHSLEKKGPKTMPKPQGVVMAPQLLPLVTSLHTPKERHVVNPETRGPSPPALPNVPPVGPPGLTRICGRKRLNLDQKKRSYSEPENMNEVGVSDAETAALFRRGGDTSVAERRRMFELETNRVGGGPLQNATSRPDLRQLQHDALADYMERKRSVKRDKGGQRSGLRPRSAYLQPENSNHTTSSCQSDTRSLSPTSSLLSLQDSVADRSFSSCSALPPGEDLWSLQSNLFYPGRVTTPRPASHSSTGWRAIPVVQTNIQYLNNMDCYERLQTSSSSNAPSDSLPELQHGFLQDGLLQDVPPEAGLRRQTSSSRDLQRAGSARGSGRSASTEDLLGRSEERQMTPQHCRSRSSPTAQRLHQDPAGDSRMLGVCYPEPGRPSLAEDRPAVVQLSDGLFSLRGSRNSLNSVQPAGPSQDPGSSHTPVTCRERQRLSERQRASSTSTLAASVGLPSPLSPPGALDSGSAEWHASERLSQANLDAITFPGTLSNTTLVTDGQTRHSFSDSRGLEDTAGDMCRERASSLDMIAGFSAENSKQVSPVMPTHLPHIQLASPPNRKDSRTTPSSPPPSYHPSIPQHLSSLRISESSLFSCSDQPQPVESTPGRPLDDFDEVFLQNPDPPSPHNKETSLLEDFPPPPPLELEEDAGHQTFGSPSMEFLNNSLPSPPLSPSSSSIPLSEPILLPILTPQPSTFTTSTQRLDSLSLEYQHLPRREKTWDELRVEALARQLVLQDSSLAPLLDTWGGKSTVELMEETFPNSRLVGNSLWQGSGRLEDRIQDGVCDPAQSSAAAPGKETDLDEHEKDLNTKKLELCEALRGSVAALRQEKEVLSEEQRGHQELGAGVETLLQGHLRPNERDKYSMFIGDLERMVNLLLSLCSRLSRIHRALLALEREEQTQEDRAGERDCLHHKRSLLLAQTEDARELKDNLDRRQRVVHTIVSSYLTEPQLQVYQRFVSTKPCLLIRQRHLDELIRQGEEQLTRLAESLPQELAEARGWSRGCLFSSSIIAHSAYQPAVIPGPAHLARSTTVTSL</sequence>
<feature type="domain" description="ASD2" evidence="11">
    <location>
        <begin position="1525"/>
        <end position="1810"/>
    </location>
</feature>
<evidence type="ECO:0008006" key="14">
    <source>
        <dbReference type="Google" id="ProtNLM"/>
    </source>
</evidence>
<dbReference type="Pfam" id="PF08688">
    <property type="entry name" value="ASD1"/>
    <property type="match status" value="1"/>
</dbReference>
<feature type="compositionally biased region" description="Low complexity" evidence="9">
    <location>
        <begin position="1140"/>
        <end position="1151"/>
    </location>
</feature>
<feature type="compositionally biased region" description="Basic and acidic residues" evidence="9">
    <location>
        <begin position="1249"/>
        <end position="1260"/>
    </location>
</feature>
<feature type="compositionally biased region" description="Low complexity" evidence="9">
    <location>
        <begin position="1267"/>
        <end position="1287"/>
    </location>
</feature>
<comment type="subcellular location">
    <subcellularLocation>
        <location evidence="1">Cytoplasm</location>
        <location evidence="1">Cytoskeleton</location>
    </subcellularLocation>
</comment>
<protein>
    <recommendedName>
        <fullName evidence="14">Protein Shroom3-like</fullName>
    </recommendedName>
</protein>
<evidence type="ECO:0000256" key="4">
    <source>
        <dbReference type="ARBA" id="ARBA00022701"/>
    </source>
</evidence>
<keyword evidence="3" id="KW-0963">Cytoplasm</keyword>
<feature type="compositionally biased region" description="Basic and acidic residues" evidence="9">
    <location>
        <begin position="457"/>
        <end position="473"/>
    </location>
</feature>
<evidence type="ECO:0000256" key="6">
    <source>
        <dbReference type="ARBA" id="ARBA00023212"/>
    </source>
</evidence>
<evidence type="ECO:0000313" key="13">
    <source>
        <dbReference type="Proteomes" id="UP001219934"/>
    </source>
</evidence>
<feature type="compositionally biased region" description="Polar residues" evidence="9">
    <location>
        <begin position="538"/>
        <end position="554"/>
    </location>
</feature>
<organism evidence="12 13">
    <name type="scientific">Pogonophryne albipinna</name>
    <dbReference type="NCBI Taxonomy" id="1090488"/>
    <lineage>
        <taxon>Eukaryota</taxon>
        <taxon>Metazoa</taxon>
        <taxon>Chordata</taxon>
        <taxon>Craniata</taxon>
        <taxon>Vertebrata</taxon>
        <taxon>Euteleostomi</taxon>
        <taxon>Actinopterygii</taxon>
        <taxon>Neopterygii</taxon>
        <taxon>Teleostei</taxon>
        <taxon>Neoteleostei</taxon>
        <taxon>Acanthomorphata</taxon>
        <taxon>Eupercaria</taxon>
        <taxon>Perciformes</taxon>
        <taxon>Notothenioidei</taxon>
        <taxon>Pogonophryne</taxon>
    </lineage>
</organism>
<gene>
    <name evidence="12" type="ORF">JOQ06_008686</name>
</gene>
<keyword evidence="4" id="KW-0493">Microtubule</keyword>
<feature type="compositionally biased region" description="Polar residues" evidence="9">
    <location>
        <begin position="998"/>
        <end position="1008"/>
    </location>
</feature>
<dbReference type="GO" id="GO:0005912">
    <property type="term" value="C:adherens junction"/>
    <property type="evidence" value="ECO:0007669"/>
    <property type="project" value="TreeGrafter"/>
</dbReference>
<feature type="coiled-coil region" evidence="8">
    <location>
        <begin position="1635"/>
        <end position="1662"/>
    </location>
</feature>
<feature type="compositionally biased region" description="Basic and acidic residues" evidence="9">
    <location>
        <begin position="527"/>
        <end position="537"/>
    </location>
</feature>
<dbReference type="InterPro" id="IPR014799">
    <property type="entry name" value="ASD2_dom"/>
</dbReference>
<feature type="region of interest" description="Disordered" evidence="9">
    <location>
        <begin position="577"/>
        <end position="695"/>
    </location>
</feature>
<dbReference type="GO" id="GO:0016324">
    <property type="term" value="C:apical plasma membrane"/>
    <property type="evidence" value="ECO:0007669"/>
    <property type="project" value="TreeGrafter"/>
</dbReference>
<dbReference type="InterPro" id="IPR027685">
    <property type="entry name" value="Shroom_fam"/>
</dbReference>
<feature type="domain" description="ASD1" evidence="10">
    <location>
        <begin position="809"/>
        <end position="914"/>
    </location>
</feature>
<keyword evidence="13" id="KW-1185">Reference proteome</keyword>
<dbReference type="GO" id="GO:0051015">
    <property type="term" value="F:actin filament binding"/>
    <property type="evidence" value="ECO:0007669"/>
    <property type="project" value="InterPro"/>
</dbReference>
<dbReference type="Proteomes" id="UP001219934">
    <property type="component" value="Unassembled WGS sequence"/>
</dbReference>
<name>A0AAD6AKL1_9TELE</name>
<dbReference type="Gene3D" id="6.10.250.3120">
    <property type="match status" value="1"/>
</dbReference>
<keyword evidence="5 7" id="KW-0009">Actin-binding</keyword>
<feature type="region of interest" description="Disordered" evidence="9">
    <location>
        <begin position="377"/>
        <end position="558"/>
    </location>
</feature>
<feature type="region of interest" description="Disordered" evidence="9">
    <location>
        <begin position="971"/>
        <end position="1019"/>
    </location>
</feature>
<feature type="compositionally biased region" description="Polar residues" evidence="9">
    <location>
        <begin position="156"/>
        <end position="169"/>
    </location>
</feature>
<dbReference type="PANTHER" id="PTHR15012">
    <property type="entry name" value="APICAL PROTEIN/SHROOM-RELATED"/>
    <property type="match status" value="1"/>
</dbReference>
<evidence type="ECO:0000256" key="8">
    <source>
        <dbReference type="SAM" id="Coils"/>
    </source>
</evidence>
<evidence type="ECO:0000256" key="7">
    <source>
        <dbReference type="PROSITE-ProRule" id="PRU00637"/>
    </source>
</evidence>
<feature type="compositionally biased region" description="Basic and acidic residues" evidence="9">
    <location>
        <begin position="645"/>
        <end position="661"/>
    </location>
</feature>
<evidence type="ECO:0000313" key="12">
    <source>
        <dbReference type="EMBL" id="KAJ4926513.1"/>
    </source>
</evidence>
<evidence type="ECO:0000256" key="2">
    <source>
        <dbReference type="ARBA" id="ARBA00006469"/>
    </source>
</evidence>
<evidence type="ECO:0000256" key="3">
    <source>
        <dbReference type="ARBA" id="ARBA00022490"/>
    </source>
</evidence>
<evidence type="ECO:0000259" key="10">
    <source>
        <dbReference type="PROSITE" id="PS51306"/>
    </source>
</evidence>
<dbReference type="GO" id="GO:0007015">
    <property type="term" value="P:actin filament organization"/>
    <property type="evidence" value="ECO:0007669"/>
    <property type="project" value="TreeGrafter"/>
</dbReference>
<feature type="region of interest" description="Disordered" evidence="9">
    <location>
        <begin position="815"/>
        <end position="839"/>
    </location>
</feature>
<evidence type="ECO:0000256" key="1">
    <source>
        <dbReference type="ARBA" id="ARBA00004245"/>
    </source>
</evidence>
<feature type="compositionally biased region" description="Basic and acidic residues" evidence="9">
    <location>
        <begin position="253"/>
        <end position="268"/>
    </location>
</feature>
<evidence type="ECO:0000256" key="5">
    <source>
        <dbReference type="ARBA" id="ARBA00023203"/>
    </source>
</evidence>
<feature type="region of interest" description="Disordered" evidence="9">
    <location>
        <begin position="1128"/>
        <end position="1209"/>
    </location>
</feature>
<feature type="compositionally biased region" description="Low complexity" evidence="9">
    <location>
        <begin position="179"/>
        <end position="188"/>
    </location>
</feature>
<feature type="compositionally biased region" description="Basic and acidic residues" evidence="9">
    <location>
        <begin position="971"/>
        <end position="984"/>
    </location>
</feature>
<evidence type="ECO:0000259" key="11">
    <source>
        <dbReference type="PROSITE" id="PS51307"/>
    </source>
</evidence>
<feature type="region of interest" description="Disordered" evidence="9">
    <location>
        <begin position="1368"/>
        <end position="1399"/>
    </location>
</feature>
<feature type="compositionally biased region" description="Polar residues" evidence="9">
    <location>
        <begin position="1165"/>
        <end position="1180"/>
    </location>
</feature>
<reference evidence="12" key="1">
    <citation type="submission" date="2022-11" db="EMBL/GenBank/DDBJ databases">
        <title>Chromosome-level genome of Pogonophryne albipinna.</title>
        <authorList>
            <person name="Jo E."/>
        </authorList>
    </citation>
    <scope>NUCLEOTIDE SEQUENCE</scope>
    <source>
        <strain evidence="12">SGF0006</strain>
        <tissue evidence="12">Muscle</tissue>
    </source>
</reference>
<dbReference type="EMBL" id="JAPTMU010000020">
    <property type="protein sequence ID" value="KAJ4926513.1"/>
    <property type="molecule type" value="Genomic_DNA"/>
</dbReference>
<feature type="region of interest" description="Disordered" evidence="9">
    <location>
        <begin position="1412"/>
        <end position="1479"/>
    </location>
</feature>
<feature type="compositionally biased region" description="Polar residues" evidence="9">
    <location>
        <begin position="118"/>
        <end position="149"/>
    </location>
</feature>
<dbReference type="Pfam" id="PF08687">
    <property type="entry name" value="ASD2"/>
    <property type="match status" value="1"/>
</dbReference>
<evidence type="ECO:0000256" key="9">
    <source>
        <dbReference type="SAM" id="MobiDB-lite"/>
    </source>
</evidence>
<feature type="region of interest" description="Disordered" evidence="9">
    <location>
        <begin position="54"/>
        <end position="204"/>
    </location>
</feature>
<feature type="compositionally biased region" description="Low complexity" evidence="9">
    <location>
        <begin position="483"/>
        <end position="494"/>
    </location>
</feature>
<feature type="region of interest" description="Disordered" evidence="9">
    <location>
        <begin position="243"/>
        <end position="297"/>
    </location>
</feature>
<feature type="compositionally biased region" description="Polar residues" evidence="9">
    <location>
        <begin position="605"/>
        <end position="615"/>
    </location>
</feature>
<feature type="compositionally biased region" description="Low complexity" evidence="9">
    <location>
        <begin position="98"/>
        <end position="113"/>
    </location>
</feature>
<comment type="caution">
    <text evidence="12">The sequence shown here is derived from an EMBL/GenBank/DDBJ whole genome shotgun (WGS) entry which is preliminary data.</text>
</comment>
<dbReference type="InterPro" id="IPR014800">
    <property type="entry name" value="ASD1_dom"/>
</dbReference>
<keyword evidence="6" id="KW-0206">Cytoskeleton</keyword>
<accession>A0AAD6AKL1</accession>
<dbReference type="GO" id="GO:0005874">
    <property type="term" value="C:microtubule"/>
    <property type="evidence" value="ECO:0007669"/>
    <property type="project" value="UniProtKB-KW"/>
</dbReference>
<feature type="region of interest" description="Disordered" evidence="9">
    <location>
        <begin position="941"/>
        <end position="960"/>
    </location>
</feature>
<dbReference type="PROSITE" id="PS51307">
    <property type="entry name" value="ASD2"/>
    <property type="match status" value="1"/>
</dbReference>
<dbReference type="PANTHER" id="PTHR15012:SF33">
    <property type="entry name" value="PROTEIN SHROOM3"/>
    <property type="match status" value="1"/>
</dbReference>
<dbReference type="PROSITE" id="PS51306">
    <property type="entry name" value="ASD1"/>
    <property type="match status" value="1"/>
</dbReference>
<comment type="similarity">
    <text evidence="2">Belongs to the shroom family.</text>
</comment>
<feature type="compositionally biased region" description="Polar residues" evidence="9">
    <location>
        <begin position="1223"/>
        <end position="1232"/>
    </location>
</feature>
<dbReference type="GO" id="GO:0030864">
    <property type="term" value="C:cortical actin cytoskeleton"/>
    <property type="evidence" value="ECO:0007669"/>
    <property type="project" value="TreeGrafter"/>
</dbReference>
<feature type="compositionally biased region" description="Low complexity" evidence="9">
    <location>
        <begin position="1009"/>
        <end position="1019"/>
    </location>
</feature>
<feature type="region of interest" description="Disordered" evidence="9">
    <location>
        <begin position="1223"/>
        <end position="1290"/>
    </location>
</feature>
<feature type="compositionally biased region" description="Polar residues" evidence="9">
    <location>
        <begin position="672"/>
        <end position="692"/>
    </location>
</feature>
<dbReference type="GO" id="GO:0043296">
    <property type="term" value="C:apical junction complex"/>
    <property type="evidence" value="ECO:0007669"/>
    <property type="project" value="TreeGrafter"/>
</dbReference>
<feature type="region of interest" description="Disordered" evidence="9">
    <location>
        <begin position="862"/>
        <end position="889"/>
    </location>
</feature>
<feature type="compositionally biased region" description="Polar residues" evidence="9">
    <location>
        <begin position="193"/>
        <end position="204"/>
    </location>
</feature>